<accession>A0A7Y9C5N9</accession>
<dbReference type="AlphaFoldDB" id="A0A7Y9C5N9"/>
<comment type="caution">
    <text evidence="1">The sequence shown here is derived from an EMBL/GenBank/DDBJ whole genome shotgun (WGS) entry which is preliminary data.</text>
</comment>
<sequence length="172" mass="19397">MLFFIGFSGYSQFFPELQPKEERGFKYIFFGVSLPLRHHLDGGAEVDNLRFLPDGINTKFGIGIHLNRWLASGLHTGTEWRASEKLVAIPIYNNVRIAPKINEYTRIVVQPGAGWAFGIWHGDKSGYYWKTSVGFENVDGTSVYAEYSQYGFSLDNTGQIRAISFGLGLTIF</sequence>
<evidence type="ECO:0000313" key="1">
    <source>
        <dbReference type="EMBL" id="NYA70609.1"/>
    </source>
</evidence>
<keyword evidence="2" id="KW-1185">Reference proteome</keyword>
<reference evidence="1 2" key="1">
    <citation type="submission" date="2020-07" db="EMBL/GenBank/DDBJ databases">
        <authorList>
            <person name="Sun Q."/>
        </authorList>
    </citation>
    <scope>NUCLEOTIDE SEQUENCE [LARGE SCALE GENOMIC DNA]</scope>
    <source>
        <strain evidence="1 2">MAH-1</strain>
    </source>
</reference>
<gene>
    <name evidence="1" type="ORF">HZF10_06735</name>
</gene>
<dbReference type="Proteomes" id="UP000535020">
    <property type="component" value="Unassembled WGS sequence"/>
</dbReference>
<dbReference type="EMBL" id="JACBJI010000002">
    <property type="protein sequence ID" value="NYA70609.1"/>
    <property type="molecule type" value="Genomic_DNA"/>
</dbReference>
<organism evidence="1 2">
    <name type="scientific">Flavobacterium agri</name>
    <dbReference type="NCBI Taxonomy" id="2743471"/>
    <lineage>
        <taxon>Bacteria</taxon>
        <taxon>Pseudomonadati</taxon>
        <taxon>Bacteroidota</taxon>
        <taxon>Flavobacteriia</taxon>
        <taxon>Flavobacteriales</taxon>
        <taxon>Flavobacteriaceae</taxon>
        <taxon>Flavobacterium</taxon>
    </lineage>
</organism>
<proteinExistence type="predicted"/>
<protein>
    <recommendedName>
        <fullName evidence="3">Outer membrane protein beta-barrel domain-containing protein</fullName>
    </recommendedName>
</protein>
<evidence type="ECO:0000313" key="2">
    <source>
        <dbReference type="Proteomes" id="UP000535020"/>
    </source>
</evidence>
<name>A0A7Y9C5N9_9FLAO</name>
<dbReference type="RefSeq" id="WP_176005434.1">
    <property type="nucleotide sequence ID" value="NZ_JABWMI010000008.1"/>
</dbReference>
<evidence type="ECO:0008006" key="3">
    <source>
        <dbReference type="Google" id="ProtNLM"/>
    </source>
</evidence>